<dbReference type="Pfam" id="PF12457">
    <property type="entry name" value="TIP_N"/>
    <property type="match status" value="1"/>
</dbReference>
<dbReference type="Pfam" id="PF07842">
    <property type="entry name" value="GCFC"/>
    <property type="match status" value="1"/>
</dbReference>
<dbReference type="EMBL" id="CVRI01000038">
    <property type="protein sequence ID" value="CRK93763.1"/>
    <property type="molecule type" value="Genomic_DNA"/>
</dbReference>
<evidence type="ECO:0000256" key="6">
    <source>
        <dbReference type="ARBA" id="ARBA00023242"/>
    </source>
</evidence>
<evidence type="ECO:0000313" key="10">
    <source>
        <dbReference type="EMBL" id="CRK93763.1"/>
    </source>
</evidence>
<evidence type="ECO:0000256" key="8">
    <source>
        <dbReference type="SAM" id="MobiDB-lite"/>
    </source>
</evidence>
<sequence length="802" mass="91967">MAEEYERFEITDYDLDNEFNPNRNRRRPTKKQQIYGIWADDSDEDEGQGSEFKQSSRKGAKDYTAPVSFISGGVQQSGKKKEKVEEKMSDDDDDEEDDRRSGLKSNTIKHSSESEEEVRPSFKPQQTAGMRQSHRGLSNKGLGDWEQHTRGIGAKLLLQMGYQPGKGLGKTLQGIAAPVEAHVRKGRGAIGAYGPEKKTKPSDLKASTTKKQENKNEIESGEGGKKQWSKSTRNNKRHKYKSVEDVIEKGKKPEYVFYDTMSSKADKVTVIDMTGPEKRVLSGYHALRQSKVSNEDSLDSKSASDLKYFQLPELMHNLNIIVNICEQDIIANDKRQRNAEDRHKSLKNEQEQLERIVTLERKYIETLEDVMELVERLTNADDPPTLEEAEKIFIEVKVNHPNEFKEFNLGDLASGVIAPLISAKLKNWNALRQPTEPVSVIKKWADLLGYSKLNSSSTTVFDPYPALIWSCIIPFFRVAAAEWNPRSHAPMAALLDTWSSLIPDWMLDNVLEQIILLRLAQTVNDWDPLTDICPIHTWIHPWTNILGTKMEENIYKTICEKLSKALRAWNPQDRSAYAMILPWKNVFRDEDLQMFLHKNVVPKLEHRMSEIVFNPIQQDLEIFNQVWEWNELVSSLVMANILDKYFFPKWMQTLVLWLNQSPNFDEVSRWYSGWKGMFSDAVLKQTNVSEHFRRALELMQRATGMPISISSESADLKPPPLMDLNILPPPNLEFKEMVSQKCAEREIIFAPMPGRREKGKQVYRIGKLFCYIEKSVCFVSLDGGINWMPISLNTLLDKAITG</sequence>
<feature type="region of interest" description="Disordered" evidence="8">
    <location>
        <begin position="15"/>
        <end position="146"/>
    </location>
</feature>
<evidence type="ECO:0000256" key="4">
    <source>
        <dbReference type="ARBA" id="ARBA00022728"/>
    </source>
</evidence>
<feature type="compositionally biased region" description="Basic and acidic residues" evidence="8">
    <location>
        <begin position="210"/>
        <end position="225"/>
    </location>
</feature>
<feature type="region of interest" description="Disordered" evidence="8">
    <location>
        <begin position="187"/>
        <end position="240"/>
    </location>
</feature>
<feature type="domain" description="G-patch" evidence="9">
    <location>
        <begin position="149"/>
        <end position="195"/>
    </location>
</feature>
<keyword evidence="4 7" id="KW-0747">Spliceosome</keyword>
<dbReference type="InterPro" id="IPR000467">
    <property type="entry name" value="G_patch_dom"/>
</dbReference>
<dbReference type="Proteomes" id="UP000183832">
    <property type="component" value="Unassembled WGS sequence"/>
</dbReference>
<keyword evidence="11" id="KW-1185">Reference proteome</keyword>
<proteinExistence type="inferred from homology"/>
<evidence type="ECO:0000256" key="7">
    <source>
        <dbReference type="PIRNR" id="PIRNR017706"/>
    </source>
</evidence>
<evidence type="ECO:0000256" key="3">
    <source>
        <dbReference type="ARBA" id="ARBA00022664"/>
    </source>
</evidence>
<dbReference type="PIRSF" id="PIRSF017706">
    <property type="entry name" value="TFIP11"/>
    <property type="match status" value="1"/>
</dbReference>
<evidence type="ECO:0000256" key="1">
    <source>
        <dbReference type="ARBA" id="ARBA00004123"/>
    </source>
</evidence>
<dbReference type="PANTHER" id="PTHR23329:SF1">
    <property type="entry name" value="TUFTELIN-INTERACTING PROTEIN 11"/>
    <property type="match status" value="1"/>
</dbReference>
<dbReference type="InterPro" id="IPR022783">
    <property type="entry name" value="GCFC_dom"/>
</dbReference>
<keyword evidence="3 7" id="KW-0507">mRNA processing</keyword>
<dbReference type="GO" id="GO:0003676">
    <property type="term" value="F:nucleic acid binding"/>
    <property type="evidence" value="ECO:0007669"/>
    <property type="project" value="InterPro"/>
</dbReference>
<feature type="compositionally biased region" description="Acidic residues" evidence="8">
    <location>
        <begin position="88"/>
        <end position="97"/>
    </location>
</feature>
<dbReference type="Pfam" id="PF01585">
    <property type="entry name" value="G-patch"/>
    <property type="match status" value="1"/>
</dbReference>
<reference evidence="10 11" key="1">
    <citation type="submission" date="2015-04" db="EMBL/GenBank/DDBJ databases">
        <authorList>
            <person name="Syromyatnikov M.Y."/>
            <person name="Popov V.N."/>
        </authorList>
    </citation>
    <scope>NUCLEOTIDE SEQUENCE [LARGE SCALE GENOMIC DNA]</scope>
</reference>
<dbReference type="GO" id="GO:0071008">
    <property type="term" value="C:U2-type post-mRNA release spliceosomal complex"/>
    <property type="evidence" value="ECO:0007669"/>
    <property type="project" value="TreeGrafter"/>
</dbReference>
<protein>
    <submittedName>
        <fullName evidence="10">CLUMA_CG007291, isoform A</fullName>
    </submittedName>
</protein>
<evidence type="ECO:0000256" key="2">
    <source>
        <dbReference type="ARBA" id="ARBA00010900"/>
    </source>
</evidence>
<evidence type="ECO:0000259" key="9">
    <source>
        <dbReference type="PROSITE" id="PS50174"/>
    </source>
</evidence>
<organism evidence="10 11">
    <name type="scientific">Clunio marinus</name>
    <dbReference type="NCBI Taxonomy" id="568069"/>
    <lineage>
        <taxon>Eukaryota</taxon>
        <taxon>Metazoa</taxon>
        <taxon>Ecdysozoa</taxon>
        <taxon>Arthropoda</taxon>
        <taxon>Hexapoda</taxon>
        <taxon>Insecta</taxon>
        <taxon>Pterygota</taxon>
        <taxon>Neoptera</taxon>
        <taxon>Endopterygota</taxon>
        <taxon>Diptera</taxon>
        <taxon>Nematocera</taxon>
        <taxon>Chironomoidea</taxon>
        <taxon>Chironomidae</taxon>
        <taxon>Clunio</taxon>
    </lineage>
</organism>
<comment type="subcellular location">
    <subcellularLocation>
        <location evidence="1 7">Nucleus</location>
    </subcellularLocation>
</comment>
<dbReference type="SMART" id="SM00443">
    <property type="entry name" value="G_patch"/>
    <property type="match status" value="1"/>
</dbReference>
<dbReference type="InterPro" id="IPR024933">
    <property type="entry name" value="TFP11"/>
</dbReference>
<keyword evidence="5 7" id="KW-0508">mRNA splicing</keyword>
<comment type="similarity">
    <text evidence="2 7">Belongs to the TFP11/STIP family.</text>
</comment>
<name>A0A1J1I0P0_9DIPT</name>
<dbReference type="STRING" id="568069.A0A1J1I0P0"/>
<dbReference type="GO" id="GO:0000390">
    <property type="term" value="P:spliceosomal complex disassembly"/>
    <property type="evidence" value="ECO:0007669"/>
    <property type="project" value="InterPro"/>
</dbReference>
<dbReference type="AlphaFoldDB" id="A0A1J1I0P0"/>
<dbReference type="OrthoDB" id="4822at2759"/>
<keyword evidence="6 7" id="KW-0539">Nucleus</keyword>
<dbReference type="InterPro" id="IPR045211">
    <property type="entry name" value="TFP11/STIP/Ntr1"/>
</dbReference>
<dbReference type="PANTHER" id="PTHR23329">
    <property type="entry name" value="TUFTELIN-INTERACTING PROTEIN 11-RELATED"/>
    <property type="match status" value="1"/>
</dbReference>
<gene>
    <name evidence="10" type="ORF">CLUMA_CG007291</name>
</gene>
<feature type="compositionally biased region" description="Basic and acidic residues" evidence="8">
    <location>
        <begin position="110"/>
        <end position="120"/>
    </location>
</feature>
<accession>A0A1J1I0P0</accession>
<dbReference type="InterPro" id="IPR022159">
    <property type="entry name" value="STIP/TFIP11_N"/>
</dbReference>
<evidence type="ECO:0000313" key="11">
    <source>
        <dbReference type="Proteomes" id="UP000183832"/>
    </source>
</evidence>
<dbReference type="PROSITE" id="PS50174">
    <property type="entry name" value="G_PATCH"/>
    <property type="match status" value="1"/>
</dbReference>
<evidence type="ECO:0000256" key="5">
    <source>
        <dbReference type="ARBA" id="ARBA00023187"/>
    </source>
</evidence>